<dbReference type="Proteomes" id="UP000621500">
    <property type="component" value="Unassembled WGS sequence"/>
</dbReference>
<dbReference type="SUPFAM" id="SSF50475">
    <property type="entry name" value="FMN-binding split barrel"/>
    <property type="match status" value="1"/>
</dbReference>
<sequence>MASWREIEQDAPDFAARVRERFSAGTNKTIATLRRDGSPRISASELEFGDGEVTLGMMGGSMKLLDVRRDPRIAVHSPTIEPPVDAPESWPGDAKLAGRVVATPPPADNPHEGAGFFRIDITELVLTYVGTPADHLVVESWHPGTGWRRRTRD</sequence>
<evidence type="ECO:0000313" key="1">
    <source>
        <dbReference type="EMBL" id="GIH01644.1"/>
    </source>
</evidence>
<dbReference type="RefSeq" id="WP_203862888.1">
    <property type="nucleotide sequence ID" value="NZ_BAAAZQ010000008.1"/>
</dbReference>
<gene>
    <name evidence="1" type="ORF">Pma05_82160</name>
</gene>
<accession>A0ABQ4F407</accession>
<dbReference type="Gene3D" id="2.30.110.10">
    <property type="entry name" value="Electron Transport, Fmn-binding Protein, Chain A"/>
    <property type="match status" value="1"/>
</dbReference>
<proteinExistence type="predicted"/>
<reference evidence="1 2" key="1">
    <citation type="submission" date="2021-01" db="EMBL/GenBank/DDBJ databases">
        <title>Whole genome shotgun sequence of Plantactinospora mayteni NBRC 109088.</title>
        <authorList>
            <person name="Komaki H."/>
            <person name="Tamura T."/>
        </authorList>
    </citation>
    <scope>NUCLEOTIDE SEQUENCE [LARGE SCALE GENOMIC DNA]</scope>
    <source>
        <strain evidence="1 2">NBRC 109088</strain>
    </source>
</reference>
<dbReference type="EMBL" id="BONX01000079">
    <property type="protein sequence ID" value="GIH01644.1"/>
    <property type="molecule type" value="Genomic_DNA"/>
</dbReference>
<evidence type="ECO:0000313" key="2">
    <source>
        <dbReference type="Proteomes" id="UP000621500"/>
    </source>
</evidence>
<protein>
    <submittedName>
        <fullName evidence="1">Pyridoxamine 5'-phosphate oxidase</fullName>
    </submittedName>
</protein>
<dbReference type="InterPro" id="IPR012349">
    <property type="entry name" value="Split_barrel_FMN-bd"/>
</dbReference>
<comment type="caution">
    <text evidence="1">The sequence shown here is derived from an EMBL/GenBank/DDBJ whole genome shotgun (WGS) entry which is preliminary data.</text>
</comment>
<name>A0ABQ4F407_9ACTN</name>
<keyword evidence="2" id="KW-1185">Reference proteome</keyword>
<organism evidence="1 2">
    <name type="scientific">Plantactinospora mayteni</name>
    <dbReference type="NCBI Taxonomy" id="566021"/>
    <lineage>
        <taxon>Bacteria</taxon>
        <taxon>Bacillati</taxon>
        <taxon>Actinomycetota</taxon>
        <taxon>Actinomycetes</taxon>
        <taxon>Micromonosporales</taxon>
        <taxon>Micromonosporaceae</taxon>
        <taxon>Plantactinospora</taxon>
    </lineage>
</organism>